<dbReference type="Pfam" id="PF22633">
    <property type="entry name" value="F5_F8_type_C_2"/>
    <property type="match status" value="1"/>
</dbReference>
<proteinExistence type="predicted"/>
<dbReference type="InterPro" id="IPR024361">
    <property type="entry name" value="BACON"/>
</dbReference>
<evidence type="ECO:0000256" key="1">
    <source>
        <dbReference type="SAM" id="SignalP"/>
    </source>
</evidence>
<keyword evidence="1" id="KW-0732">Signal</keyword>
<keyword evidence="4" id="KW-1185">Reference proteome</keyword>
<dbReference type="SUPFAM" id="SSF49785">
    <property type="entry name" value="Galactose-binding domain-like"/>
    <property type="match status" value="1"/>
</dbReference>
<accession>A0A1I5SFI9</accession>
<dbReference type="InterPro" id="IPR008979">
    <property type="entry name" value="Galactose-bd-like_sf"/>
</dbReference>
<dbReference type="Proteomes" id="UP000199306">
    <property type="component" value="Unassembled WGS sequence"/>
</dbReference>
<evidence type="ECO:0000313" key="3">
    <source>
        <dbReference type="EMBL" id="SFP69462.1"/>
    </source>
</evidence>
<dbReference type="Pfam" id="PF13004">
    <property type="entry name" value="BACON"/>
    <property type="match status" value="1"/>
</dbReference>
<dbReference type="InterPro" id="IPR013783">
    <property type="entry name" value="Ig-like_fold"/>
</dbReference>
<feature type="signal peptide" evidence="1">
    <location>
        <begin position="1"/>
        <end position="25"/>
    </location>
</feature>
<dbReference type="Gene3D" id="2.60.120.260">
    <property type="entry name" value="Galactose-binding domain-like"/>
    <property type="match status" value="2"/>
</dbReference>
<gene>
    <name evidence="3" type="ORF">SAMN04515674_1053</name>
</gene>
<organism evidence="3 4">
    <name type="scientific">Pseudarcicella hirudinis</name>
    <dbReference type="NCBI Taxonomy" id="1079859"/>
    <lineage>
        <taxon>Bacteria</taxon>
        <taxon>Pseudomonadati</taxon>
        <taxon>Bacteroidota</taxon>
        <taxon>Cytophagia</taxon>
        <taxon>Cytophagales</taxon>
        <taxon>Flectobacillaceae</taxon>
        <taxon>Pseudarcicella</taxon>
    </lineage>
</organism>
<dbReference type="EMBL" id="FOXH01000005">
    <property type="protein sequence ID" value="SFP69462.1"/>
    <property type="molecule type" value="Genomic_DNA"/>
</dbReference>
<feature type="chain" id="PRO_5011779642" evidence="1">
    <location>
        <begin position="26"/>
        <end position="2565"/>
    </location>
</feature>
<protein>
    <submittedName>
        <fullName evidence="3">YD repeat-containing protein</fullName>
    </submittedName>
</protein>
<sequence>MKLHNYYKKLGNLIVLILSAFSLNAQNLETVQETEYDNIYFQIRKVKTIDSYSNKITSSNGGITYDRYIETTYKYPFDFPVDNSVMNGMTNANMISTVIEEIKELVVLNAPRKLLSHTKTTYQFVNGTYLPKMIETKLGDAQDFDKKIDFLEYDTKGNLTKYWERNGIVTQLEYFGNSDIGKVNLLKSQTVGFGGSSPQTTTYEYKPLVGISSITDPNSRPTNYVYDTFGRLISVDGPAGKKEYSYHFMNQAVENPIASANITKTAVVCELCCKVEADAGSNSPIQNCTSGQITLNTGASTTGTDVTYSWEGPNQFKSNMKSPIISGDLSKAAGIYTLTVTRSNSSCEAKDIATTEVILDCTCPFTVNTNGTTTGPLNCYETIFLKANCQGCSTGTIAAGAETWAANGQFSNGDTGFGCEALNHFITANPNNIDGSFNFFGDHTGNIGANNMLLVGHSENREEKVWYQTVTVKPNTRYILSAWVAGAYNNNPNKVFFNIDGQSLPEKIDLSSTPGGQWVKLQSVWISGTATSVVFAIRKENTQGHNWFALDDISISEAPKAEFVWTGPNGFSATGKNQFIRNVALKNSGTYTLKVTDKGCTKIISVPITVNCPTCTQPITVTTYTNSPVSCGSPIIFNTSATNGSAFSWYRIDSDSTFTSFPNTERNPTLTAPSTPGRNRYAYGVDIRKGGCTASFTTPVEVRCESSLIDLSLSLRVEGGSTTVAQNQVFPICADFKNEGLNNVFSVRGKVLLPDCLEFVTTNSPWGLNTGTEPNTGGYFEDIWYNSATREVSNESPLSRRGADFWKYWGVPIGAGSTRSMCFYVKALSAGTIIVKGQITENVDQYRKQYLDADSEPNNGYDNGEDDRALLTLNAGTNTLDISKYQVLASNTPYTDQLDVTTTNIGWNTIISDSSWIKLDKKTGTAGVTTVTLNLLNNNSPKSRFGSIKFYAACGLEKIITIRQSGREDCPTVSVSSNNPYCGDPIKLYSLIVPASSKDLVTNGDFESGNTGFSSENMHIYDPNLGGTLSYFVSANPKSETGGLWFTESECQVENKNPVCSVMNRVRVMWRGDCCQDRQNGATIQGSNNGGVWDVLYTFGNAPITGGWQDVTLSNTKKYSFVRFVASPSGYGDLAEIEFYSGTTKLSGRFMGSPGIWAGMTSTYQVSNTVDGNVNTVWSGSGPGSENYVGYELDNCGAAPDPTGNTGFGKQLAVVASWSPGQPFWSQTINVDPYTDYTISLKTAQLGNYDNVPVRLIFEVDGVAINVQDQTSPFGCIWKKISGIWNSGQKFGPVKLLLRFENPNSSGKVFAVDDISVKPAVQGTVSNAAITYLWTGPGFGVNDPEQFKANPVIANSDASKSGRYLLTVTQNGCSSSEGVDVSIGCTYLTCPAPTITAIGNVVCANLGQTATLTAAGCPVGSTVKWSDGQSGVTITTPKLVNSTVYSAKCLTACGLSIKSNEITIHVIGKSSPPRILSDPSVCVYPGTDGFTLKSTGCVNGTVRWSDGQMGTEIWIPGGLTMGTTFTYSVKCITECSESDSSPEVRIMVCCDIENPVVNVVQSPACSIDGSNVILEGSCRFGRLEWYDKNKVYLSQGARLEKPVYDPTTFYARCINPGTCVSDFVGINVDGKIKPNRPWITSSPYQVGPNLSVPVNTTISLIAEGCSPTATVSWAISNYTISSSNARVVSITPTAADVIISATVTCSEGNGCTSDPSEGINITGITAPCTPNTNFAIITPASSPANVPIGGSTTLVAKGCAGRVEWYYPGKILGQRTVTSNNTEEVPFTVLVDKAGDITYTVTCIEAGKCDASDARTIKGISPLCGLGASMASDNGCELAKLSVIATKNSVAYNDNVNYYWYKKNTLGNYEEIGTSHKSSSMIATISGEYQVKVVDSHDDGCTAITNSINVKILKASAIPKIIVDNQVVSDNNVNVPLSGSVQFHVEGCPAYANPEWSVNDESGILPNPVVSGNSGTFSGFTKVGSFTMKVRCKTTTAPSCYTSYSDIIAVTVNNSPCDIGISASATQATVSTKITLTAQGCNNGNISWTEGAGATALGSGRSIDIIKSVAGDYIITATCSIGAACKVNQKLTFLTCPTPPDLSYSNPKNKVCPGQSILLAASGCDGGTVTWYDAAGSTTGFATGFTLNTSLPKVWATCTKSGCTSAKKMIETQTEIGQVYIIPNCDNSRITAYPSAGGYKYEWYKENTLIAGQSGSSLDMVNGTGLYKVVVTGESGCSISKIYNKFNGDFNFTVGLTGPVRKDICGFNYEFSSTVPSNSLGGTDSYAWYVNNTPLVNQSDQTKYLIYNATSSNNNSVYKLNVSRKYNIYGDSLKVLNSFTCTASAGMPLTVNFLAKTPVINQLSCACNSAVTGTLMATGCGEGGATVKWSNGATGPSISVLPGSTVYTAKCVIDNCEGAPSEGRTVQLCGTAGNCPNCTHPFGEYGSTTGQDLAETIKTLGGNVTKSVTVNFEALCIPDWLILSIQRVGESDWDVLLDTCVGDGIIGSNSNSASKTFTVYPGDKLKMKVKAVCRDKCADNPSYGCYKCDNEGQSAWRLSFSCQDL</sequence>
<feature type="domain" description="BACON" evidence="2">
    <location>
        <begin position="908"/>
        <end position="964"/>
    </location>
</feature>
<evidence type="ECO:0000313" key="4">
    <source>
        <dbReference type="Proteomes" id="UP000199306"/>
    </source>
</evidence>
<evidence type="ECO:0000259" key="2">
    <source>
        <dbReference type="Pfam" id="PF13004"/>
    </source>
</evidence>
<dbReference type="STRING" id="1079859.SAMN04515674_1053"/>
<reference evidence="3 4" key="1">
    <citation type="submission" date="2016-10" db="EMBL/GenBank/DDBJ databases">
        <authorList>
            <person name="de Groot N.N."/>
        </authorList>
    </citation>
    <scope>NUCLEOTIDE SEQUENCE [LARGE SCALE GENOMIC DNA]</scope>
    <source>
        <strain evidence="4">E92,LMG 26720,CCM 7988</strain>
    </source>
</reference>
<dbReference type="RefSeq" id="WP_092016230.1">
    <property type="nucleotide sequence ID" value="NZ_FOXH01000005.1"/>
</dbReference>
<name>A0A1I5SFI9_9BACT</name>
<dbReference type="OrthoDB" id="1433444at2"/>
<dbReference type="Gene3D" id="2.60.40.10">
    <property type="entry name" value="Immunoglobulins"/>
    <property type="match status" value="3"/>
</dbReference>